<dbReference type="InterPro" id="IPR001965">
    <property type="entry name" value="Znf_PHD"/>
</dbReference>
<dbReference type="KEGG" id="crq:GCK72_005844"/>
<dbReference type="InterPro" id="IPR003347">
    <property type="entry name" value="JmjC_dom"/>
</dbReference>
<feature type="domain" description="PHD-type" evidence="19">
    <location>
        <begin position="601"/>
        <end position="742"/>
    </location>
</feature>
<dbReference type="Gene3D" id="3.10.330.70">
    <property type="match status" value="1"/>
</dbReference>
<keyword evidence="10" id="KW-0560">Oxidoreductase</keyword>
<dbReference type="SUPFAM" id="SSF57903">
    <property type="entry name" value="FYVE/PHD zinc finger"/>
    <property type="match status" value="1"/>
</dbReference>
<dbReference type="GO" id="GO:0008270">
    <property type="term" value="F:zinc ion binding"/>
    <property type="evidence" value="ECO:0007669"/>
    <property type="project" value="UniProtKB-KW"/>
</dbReference>
<dbReference type="SMART" id="SM00558">
    <property type="entry name" value="JmjC"/>
    <property type="match status" value="1"/>
</dbReference>
<keyword evidence="13" id="KW-0804">Transcription</keyword>
<dbReference type="EMBL" id="DS268424">
    <property type="protein sequence ID" value="EFO91619.1"/>
    <property type="molecule type" value="Genomic_DNA"/>
</dbReference>
<dbReference type="InterPro" id="IPR003349">
    <property type="entry name" value="JmjN"/>
</dbReference>
<dbReference type="PROSITE" id="PS51184">
    <property type="entry name" value="JMJC"/>
    <property type="match status" value="1"/>
</dbReference>
<dbReference type="GO" id="GO:0140684">
    <property type="term" value="F:histone H3K9me2/H3K9me3 demethylase activity"/>
    <property type="evidence" value="ECO:0007669"/>
    <property type="project" value="UniProtKB-EC"/>
</dbReference>
<dbReference type="PROSITE" id="PS01359">
    <property type="entry name" value="ZF_PHD_1"/>
    <property type="match status" value="1"/>
</dbReference>
<dbReference type="Pfam" id="PF02373">
    <property type="entry name" value="JmjC"/>
    <property type="match status" value="1"/>
</dbReference>
<comment type="catalytic activity">
    <reaction evidence="15">
        <text>N(6),N(6),N(6)-trimethyl-L-lysyl(9)-[histone H3] + 2 2-oxoglutarate + 2 O2 = N(6)-methyl-L-lysyl(9)-[histone H3] + 2 formaldehyde + 2 succinate + 2 CO2</text>
        <dbReference type="Rhea" id="RHEA:60200"/>
        <dbReference type="Rhea" id="RHEA-COMP:15538"/>
        <dbReference type="Rhea" id="RHEA-COMP:15542"/>
        <dbReference type="ChEBI" id="CHEBI:15379"/>
        <dbReference type="ChEBI" id="CHEBI:16526"/>
        <dbReference type="ChEBI" id="CHEBI:16810"/>
        <dbReference type="ChEBI" id="CHEBI:16842"/>
        <dbReference type="ChEBI" id="CHEBI:30031"/>
        <dbReference type="ChEBI" id="CHEBI:61929"/>
        <dbReference type="ChEBI" id="CHEBI:61961"/>
        <dbReference type="EC" id="1.14.11.66"/>
    </reaction>
</comment>
<evidence type="ECO:0000256" key="5">
    <source>
        <dbReference type="ARBA" id="ARBA00022723"/>
    </source>
</evidence>
<feature type="domain" description="JmjN" evidence="17">
    <location>
        <begin position="74"/>
        <end position="117"/>
    </location>
</feature>
<dbReference type="GO" id="GO:0010468">
    <property type="term" value="P:regulation of gene expression"/>
    <property type="evidence" value="ECO:0007669"/>
    <property type="project" value="TreeGrafter"/>
</dbReference>
<comment type="subcellular location">
    <subcellularLocation>
        <location evidence="2">Nucleus</location>
    </subcellularLocation>
</comment>
<dbReference type="PANTHER" id="PTHR10694:SF129">
    <property type="entry name" value="LYSINE-SPECIFIC DEMETHYLASE 4B-RELATED"/>
    <property type="match status" value="1"/>
</dbReference>
<evidence type="ECO:0000256" key="16">
    <source>
        <dbReference type="SAM" id="MobiDB-lite"/>
    </source>
</evidence>
<feature type="compositionally biased region" description="Basic and acidic residues" evidence="16">
    <location>
        <begin position="1"/>
        <end position="10"/>
    </location>
</feature>
<gene>
    <name evidence="20" type="primary">Cre-jmjd-2</name>
    <name evidence="20" type="ORF">CRE_11681</name>
</gene>
<evidence type="ECO:0000256" key="14">
    <source>
        <dbReference type="ARBA" id="ARBA00023242"/>
    </source>
</evidence>
<dbReference type="AlphaFoldDB" id="E3M433"/>
<dbReference type="GeneID" id="9800126"/>
<dbReference type="SMART" id="SM00545">
    <property type="entry name" value="JmjN"/>
    <property type="match status" value="1"/>
</dbReference>
<feature type="region of interest" description="Disordered" evidence="16">
    <location>
        <begin position="1"/>
        <end position="50"/>
    </location>
</feature>
<dbReference type="FunCoup" id="E3M433">
    <property type="interactions" value="1542"/>
</dbReference>
<dbReference type="Gene3D" id="2.60.120.650">
    <property type="entry name" value="Cupin"/>
    <property type="match status" value="1"/>
</dbReference>
<dbReference type="GO" id="GO:0005634">
    <property type="term" value="C:nucleus"/>
    <property type="evidence" value="ECO:0007669"/>
    <property type="project" value="UniProtKB-SubCell"/>
</dbReference>
<evidence type="ECO:0000259" key="17">
    <source>
        <dbReference type="PROSITE" id="PS51183"/>
    </source>
</evidence>
<accession>E3M433</accession>
<evidence type="ECO:0000256" key="9">
    <source>
        <dbReference type="ARBA" id="ARBA00022964"/>
    </source>
</evidence>
<dbReference type="STRING" id="31234.E3M433"/>
<evidence type="ECO:0000256" key="6">
    <source>
        <dbReference type="ARBA" id="ARBA00022771"/>
    </source>
</evidence>
<dbReference type="InterPro" id="IPR034732">
    <property type="entry name" value="EPHD"/>
</dbReference>
<keyword evidence="6" id="KW-0863">Zinc-finger</keyword>
<dbReference type="PROSITE" id="PS51183">
    <property type="entry name" value="JMJN"/>
    <property type="match status" value="1"/>
</dbReference>
<dbReference type="SUPFAM" id="SSF51197">
    <property type="entry name" value="Clavaminate synthase-like"/>
    <property type="match status" value="1"/>
</dbReference>
<dbReference type="InterPro" id="IPR011011">
    <property type="entry name" value="Znf_FYVE_PHD"/>
</dbReference>
<dbReference type="RefSeq" id="XP_003109110.2">
    <property type="nucleotide sequence ID" value="XM_003109062.2"/>
</dbReference>
<evidence type="ECO:0000256" key="13">
    <source>
        <dbReference type="ARBA" id="ARBA00023163"/>
    </source>
</evidence>
<evidence type="ECO:0000259" key="19">
    <source>
        <dbReference type="PROSITE" id="PS51805"/>
    </source>
</evidence>
<dbReference type="Gene3D" id="3.30.40.10">
    <property type="entry name" value="Zinc/RING finger domain, C3HC4 (zinc finger)"/>
    <property type="match status" value="1"/>
</dbReference>
<dbReference type="FunFam" id="3.10.330.70:FF:000001">
    <property type="entry name" value="Putative lysine-specific demethylase 4a"/>
    <property type="match status" value="1"/>
</dbReference>
<keyword evidence="11" id="KW-0408">Iron</keyword>
<dbReference type="InParanoid" id="E3M433"/>
<keyword evidence="14" id="KW-0539">Nucleus</keyword>
<keyword evidence="9" id="KW-0223">Dioxygenase</keyword>
<dbReference type="GO" id="GO:0140680">
    <property type="term" value="F:histone H3K36me/H3K36me2 demethylase activity"/>
    <property type="evidence" value="ECO:0007669"/>
    <property type="project" value="EnsemblMetazoa"/>
</dbReference>
<dbReference type="InterPro" id="IPR013083">
    <property type="entry name" value="Znf_RING/FYVE/PHD"/>
</dbReference>
<dbReference type="OMA" id="VHEGCYP"/>
<dbReference type="eggNOG" id="KOG0958">
    <property type="taxonomic scope" value="Eukaryota"/>
</dbReference>
<protein>
    <recommendedName>
        <fullName evidence="4">[histone H3]-trimethyl-L-lysine(9) demethylase</fullName>
        <ecNumber evidence="4">1.14.11.66</ecNumber>
    </recommendedName>
</protein>
<dbReference type="PANTHER" id="PTHR10694">
    <property type="entry name" value="LYSINE-SPECIFIC DEMETHYLASE"/>
    <property type="match status" value="1"/>
</dbReference>
<evidence type="ECO:0000256" key="12">
    <source>
        <dbReference type="ARBA" id="ARBA00023015"/>
    </source>
</evidence>
<evidence type="ECO:0000256" key="10">
    <source>
        <dbReference type="ARBA" id="ARBA00023002"/>
    </source>
</evidence>
<dbReference type="CDD" id="cd15571">
    <property type="entry name" value="ePHD"/>
    <property type="match status" value="1"/>
</dbReference>
<feature type="domain" description="JmjC" evidence="18">
    <location>
        <begin position="210"/>
        <end position="373"/>
    </location>
</feature>
<evidence type="ECO:0000256" key="1">
    <source>
        <dbReference type="ARBA" id="ARBA00001954"/>
    </source>
</evidence>
<evidence type="ECO:0000256" key="8">
    <source>
        <dbReference type="ARBA" id="ARBA00022853"/>
    </source>
</evidence>
<keyword evidence="21" id="KW-1185">Reference proteome</keyword>
<evidence type="ECO:0000256" key="15">
    <source>
        <dbReference type="ARBA" id="ARBA00049349"/>
    </source>
</evidence>
<dbReference type="CTD" id="9800126"/>
<evidence type="ECO:0000256" key="7">
    <source>
        <dbReference type="ARBA" id="ARBA00022833"/>
    </source>
</evidence>
<proteinExistence type="inferred from homology"/>
<dbReference type="EC" id="1.14.11.66" evidence="4"/>
<evidence type="ECO:0000256" key="11">
    <source>
        <dbReference type="ARBA" id="ARBA00023004"/>
    </source>
</evidence>
<evidence type="ECO:0000256" key="3">
    <source>
        <dbReference type="ARBA" id="ARBA00009711"/>
    </source>
</evidence>
<keyword evidence="5" id="KW-0479">Metal-binding</keyword>
<dbReference type="OrthoDB" id="9547406at2759"/>
<reference evidence="20" key="1">
    <citation type="submission" date="2007-07" db="EMBL/GenBank/DDBJ databases">
        <title>PCAP assembly of the Caenorhabditis remanei genome.</title>
        <authorList>
            <consortium name="The Caenorhabditis remanei Sequencing Consortium"/>
            <person name="Wilson R.K."/>
        </authorList>
    </citation>
    <scope>NUCLEOTIDE SEQUENCE [LARGE SCALE GENOMIC DNA]</scope>
    <source>
        <strain evidence="20">PB4641</strain>
    </source>
</reference>
<name>E3M433_CAERE</name>
<evidence type="ECO:0000256" key="4">
    <source>
        <dbReference type="ARBA" id="ARBA00012900"/>
    </source>
</evidence>
<comment type="similarity">
    <text evidence="3">Belongs to the JHDM3 histone demethylase family.</text>
</comment>
<dbReference type="CDD" id="cd15493">
    <property type="entry name" value="PHD_JMJD2"/>
    <property type="match status" value="1"/>
</dbReference>
<keyword evidence="8" id="KW-0156">Chromatin regulator</keyword>
<dbReference type="HOGENOM" id="CLU_001442_0_1_1"/>
<dbReference type="GO" id="GO:0000785">
    <property type="term" value="C:chromatin"/>
    <property type="evidence" value="ECO:0007669"/>
    <property type="project" value="TreeGrafter"/>
</dbReference>
<evidence type="ECO:0000313" key="21">
    <source>
        <dbReference type="Proteomes" id="UP000008281"/>
    </source>
</evidence>
<keyword evidence="7" id="KW-0862">Zinc</keyword>
<dbReference type="Proteomes" id="UP000008281">
    <property type="component" value="Unassembled WGS sequence"/>
</dbReference>
<comment type="cofactor">
    <cofactor evidence="1">
        <name>Fe(2+)</name>
        <dbReference type="ChEBI" id="CHEBI:29033"/>
    </cofactor>
</comment>
<organism evidence="21">
    <name type="scientific">Caenorhabditis remanei</name>
    <name type="common">Caenorhabditis vulgaris</name>
    <dbReference type="NCBI Taxonomy" id="31234"/>
    <lineage>
        <taxon>Eukaryota</taxon>
        <taxon>Metazoa</taxon>
        <taxon>Ecdysozoa</taxon>
        <taxon>Nematoda</taxon>
        <taxon>Chromadorea</taxon>
        <taxon>Rhabditida</taxon>
        <taxon>Rhabditina</taxon>
        <taxon>Rhabditomorpha</taxon>
        <taxon>Rhabditoidea</taxon>
        <taxon>Rhabditidae</taxon>
        <taxon>Peloderinae</taxon>
        <taxon>Caenorhabditis</taxon>
    </lineage>
</organism>
<dbReference type="InterPro" id="IPR019786">
    <property type="entry name" value="Zinc_finger_PHD-type_CS"/>
</dbReference>
<sequence length="880" mass="101148">MQSVETEHHNCSMPDEPSTSSGPLTPGDVYFSPSPSHEDDDFDTIFTDGRTPVAISPNHLKNHPLHKPTGTSEVLTFYPTMEEFRDFSRYIRVIEQKGAHLNAGIAKIVAPEGWTPRPSKKDFSDVDNYEITQPARETIEAMEKPGAFFKRNVTCRRKMPAREFRDLALSAQYRNPKPNLEGIDIEKHYFQNILEGEPIYGADTEGSFYDKETNEFNMNRLGTLLDNTNLKIKGVNTVYLYFGMYKTTFPWHAEDMDLYSINFLHFGAPKYWFAISSEHADRFERFMSQQFPYHNEAHCKAFLRHKTFIVTPELLRSANIPYATMIQRPNEFIITFPRGYHMGFNLDYNLAESTNFATQRWIDYGKDAVLCGCSKDSVKIDMAPFMEMYRPDEHSAWITYWYGDERSEWVPKKKETNKKRQRAIPCVTPAKRARLAASDGSCSDGSSGCETEESSFMRSLPGYSMSNYQLRSDSDGMLRKYKTNTKELRSDRIDFFKERQYNSGRTPEWPHCSVCQYFQPLHMMAINETVPHSSRRLIPTSCFSKTSEEDEKNEVTFDRLLQCSNCEVTVHSKCCSGDQPNSDEKWRCPRCRNKTDVEIRTASCQLCQLRGGALIPCQIGKDSTWVHVICALFNRRAVFNNPDGPSACFVEPSPRQQSETSSMPPLPEEYRSEYGDMFEHSRWECVVCHRTDVGLIPCAHCIEEDKPVVPALAHITCARRVGFVCEVRDFSRGAVMICQKHEHSYLINKSLQDYTNIKVGDNVYVEEEQCSSGTKHFLSGKILRVDKKATVVVDFLDNSCSRDNLVEDIQSCECLYCENGDHQYGARVKVVWDDKKVYDAYFRGKGVMSEYTIKLDDGPEVKCPRNKIKSKKEYKNSNKT</sequence>
<evidence type="ECO:0000259" key="18">
    <source>
        <dbReference type="PROSITE" id="PS51184"/>
    </source>
</evidence>
<keyword evidence="12" id="KW-0805">Transcription regulation</keyword>
<dbReference type="PROSITE" id="PS51805">
    <property type="entry name" value="EPHD"/>
    <property type="match status" value="1"/>
</dbReference>
<evidence type="ECO:0000256" key="2">
    <source>
        <dbReference type="ARBA" id="ARBA00004123"/>
    </source>
</evidence>
<dbReference type="SMART" id="SM00249">
    <property type="entry name" value="PHD"/>
    <property type="match status" value="2"/>
</dbReference>
<evidence type="ECO:0000313" key="20">
    <source>
        <dbReference type="EMBL" id="EFO91619.1"/>
    </source>
</evidence>
<dbReference type="Pfam" id="PF02375">
    <property type="entry name" value="JmjN"/>
    <property type="match status" value="1"/>
</dbReference>